<reference evidence="1" key="1">
    <citation type="submission" date="2021-02" db="EMBL/GenBank/DDBJ databases">
        <authorList>
            <consortium name="DOE Joint Genome Institute"/>
            <person name="Ahrendt S."/>
            <person name="Looney B.P."/>
            <person name="Miyauchi S."/>
            <person name="Morin E."/>
            <person name="Drula E."/>
            <person name="Courty P.E."/>
            <person name="Chicoki N."/>
            <person name="Fauchery L."/>
            <person name="Kohler A."/>
            <person name="Kuo A."/>
            <person name="Labutti K."/>
            <person name="Pangilinan J."/>
            <person name="Lipzen A."/>
            <person name="Riley R."/>
            <person name="Andreopoulos W."/>
            <person name="He G."/>
            <person name="Johnson J."/>
            <person name="Barry K.W."/>
            <person name="Grigoriev I.V."/>
            <person name="Nagy L."/>
            <person name="Hibbett D."/>
            <person name="Henrissat B."/>
            <person name="Matheny P.B."/>
            <person name="Labbe J."/>
            <person name="Martin F."/>
        </authorList>
    </citation>
    <scope>NUCLEOTIDE SEQUENCE</scope>
    <source>
        <strain evidence="1">EC-137</strain>
    </source>
</reference>
<organism evidence="1 2">
    <name type="scientific">Vararia minispora EC-137</name>
    <dbReference type="NCBI Taxonomy" id="1314806"/>
    <lineage>
        <taxon>Eukaryota</taxon>
        <taxon>Fungi</taxon>
        <taxon>Dikarya</taxon>
        <taxon>Basidiomycota</taxon>
        <taxon>Agaricomycotina</taxon>
        <taxon>Agaricomycetes</taxon>
        <taxon>Russulales</taxon>
        <taxon>Lachnocladiaceae</taxon>
        <taxon>Vararia</taxon>
    </lineage>
</organism>
<evidence type="ECO:0000313" key="2">
    <source>
        <dbReference type="Proteomes" id="UP000814128"/>
    </source>
</evidence>
<proteinExistence type="predicted"/>
<reference evidence="1" key="2">
    <citation type="journal article" date="2022" name="New Phytol.">
        <title>Evolutionary transition to the ectomycorrhizal habit in the genomes of a hyperdiverse lineage of mushroom-forming fungi.</title>
        <authorList>
            <person name="Looney B."/>
            <person name="Miyauchi S."/>
            <person name="Morin E."/>
            <person name="Drula E."/>
            <person name="Courty P.E."/>
            <person name="Kohler A."/>
            <person name="Kuo A."/>
            <person name="LaButti K."/>
            <person name="Pangilinan J."/>
            <person name="Lipzen A."/>
            <person name="Riley R."/>
            <person name="Andreopoulos W."/>
            <person name="He G."/>
            <person name="Johnson J."/>
            <person name="Nolan M."/>
            <person name="Tritt A."/>
            <person name="Barry K.W."/>
            <person name="Grigoriev I.V."/>
            <person name="Nagy L.G."/>
            <person name="Hibbett D."/>
            <person name="Henrissat B."/>
            <person name="Matheny P.B."/>
            <person name="Labbe J."/>
            <person name="Martin F.M."/>
        </authorList>
    </citation>
    <scope>NUCLEOTIDE SEQUENCE</scope>
    <source>
        <strain evidence="1">EC-137</strain>
    </source>
</reference>
<evidence type="ECO:0000313" key="1">
    <source>
        <dbReference type="EMBL" id="KAI0027568.1"/>
    </source>
</evidence>
<name>A0ACB8Q6Z6_9AGAM</name>
<protein>
    <submittedName>
        <fullName evidence="1">FAD-binding domain-containing protein</fullName>
    </submittedName>
</protein>
<keyword evidence="2" id="KW-1185">Reference proteome</keyword>
<sequence>MSETSPPDSFRGDWITPDHIDYDSAILRWARNSRRRAAAVAFVRDAADVVTVLAHTRSQKLPVAIRGGGHSVAGASSIEGGVVIDLSRYLNGARVDAEKRLAYVGGGALWKCVDEEGMKYGLATVGGTINHTGVGGLILGGGIGHLMGEYGHVVDNLVQVTVVTADGQILTASESESPELFWGIRGGGSNFGVVTEFVLKMHPQRATVFCGNVIYPGPALPAILAELDKWWEGGPSPRCSIIYFITLSPDGHPINILSFFYNGSEEEGREYFKPFLDIGSVIDMAQEIPYENENLKHDVNYYLKGVFTTRLRTSTAAQIQARIAELSPKIRVALTFVHELFPSKKALSFDRDSTSFVRWEGISNLASATWTGDDSLERQEEARAALYELCAIVSTAEDKLSVGENTGYGNYLDEDTTKDVNGNIKREFKSAALFGDHYPRLQALKKKYDPEMMFNKWNTIVPA</sequence>
<accession>A0ACB8Q6Z6</accession>
<gene>
    <name evidence="1" type="ORF">K488DRAFT_90710</name>
</gene>
<dbReference type="Proteomes" id="UP000814128">
    <property type="component" value="Unassembled WGS sequence"/>
</dbReference>
<comment type="caution">
    <text evidence="1">The sequence shown here is derived from an EMBL/GenBank/DDBJ whole genome shotgun (WGS) entry which is preliminary data.</text>
</comment>
<dbReference type="EMBL" id="MU273879">
    <property type="protein sequence ID" value="KAI0027568.1"/>
    <property type="molecule type" value="Genomic_DNA"/>
</dbReference>